<dbReference type="PRINTS" id="PR00036">
    <property type="entry name" value="HTHLACI"/>
</dbReference>
<dbReference type="SUPFAM" id="SSF53822">
    <property type="entry name" value="Periplasmic binding protein-like I"/>
    <property type="match status" value="1"/>
</dbReference>
<dbReference type="Gene3D" id="1.10.260.40">
    <property type="entry name" value="lambda repressor-like DNA-binding domains"/>
    <property type="match status" value="1"/>
</dbReference>
<feature type="compositionally biased region" description="Polar residues" evidence="4">
    <location>
        <begin position="1"/>
        <end position="16"/>
    </location>
</feature>
<evidence type="ECO:0000256" key="2">
    <source>
        <dbReference type="ARBA" id="ARBA00023125"/>
    </source>
</evidence>
<dbReference type="GO" id="GO:0003700">
    <property type="term" value="F:DNA-binding transcription factor activity"/>
    <property type="evidence" value="ECO:0007669"/>
    <property type="project" value="TreeGrafter"/>
</dbReference>
<protein>
    <submittedName>
        <fullName evidence="6">Transcriptional regulator, LacI family</fullName>
    </submittedName>
</protein>
<dbReference type="EMBL" id="CP000529">
    <property type="protein sequence ID" value="ABM36807.1"/>
    <property type="molecule type" value="Genomic_DNA"/>
</dbReference>
<dbReference type="Proteomes" id="UP000000644">
    <property type="component" value="Chromosome"/>
</dbReference>
<dbReference type="STRING" id="365044.Pnap_1493"/>
<evidence type="ECO:0000256" key="4">
    <source>
        <dbReference type="SAM" id="MobiDB-lite"/>
    </source>
</evidence>
<dbReference type="AlphaFoldDB" id="A1VMC9"/>
<dbReference type="GO" id="GO:0000976">
    <property type="term" value="F:transcription cis-regulatory region binding"/>
    <property type="evidence" value="ECO:0007669"/>
    <property type="project" value="TreeGrafter"/>
</dbReference>
<evidence type="ECO:0000259" key="5">
    <source>
        <dbReference type="PROSITE" id="PS50932"/>
    </source>
</evidence>
<organism evidence="6 7">
    <name type="scientific">Polaromonas naphthalenivorans (strain CJ2)</name>
    <dbReference type="NCBI Taxonomy" id="365044"/>
    <lineage>
        <taxon>Bacteria</taxon>
        <taxon>Pseudomonadati</taxon>
        <taxon>Pseudomonadota</taxon>
        <taxon>Betaproteobacteria</taxon>
        <taxon>Burkholderiales</taxon>
        <taxon>Comamonadaceae</taxon>
        <taxon>Polaromonas</taxon>
    </lineage>
</organism>
<feature type="region of interest" description="Disordered" evidence="4">
    <location>
        <begin position="1"/>
        <end position="27"/>
    </location>
</feature>
<accession>A1VMC9</accession>
<dbReference type="KEGG" id="pna:Pnap_1493"/>
<keyword evidence="7" id="KW-1185">Reference proteome</keyword>
<dbReference type="CDD" id="cd06283">
    <property type="entry name" value="PBP1_RegR_EndR_KdgR-like"/>
    <property type="match status" value="1"/>
</dbReference>
<gene>
    <name evidence="6" type="ordered locus">Pnap_1493</name>
</gene>
<evidence type="ECO:0000256" key="3">
    <source>
        <dbReference type="ARBA" id="ARBA00023163"/>
    </source>
</evidence>
<reference evidence="7" key="1">
    <citation type="journal article" date="2009" name="Environ. Microbiol.">
        <title>The genome of Polaromonas naphthalenivorans strain CJ2, isolated from coal tar-contaminated sediment, reveals physiological and metabolic versatility and evolution through extensive horizontal gene transfer.</title>
        <authorList>
            <person name="Yagi J.M."/>
            <person name="Sims D."/>
            <person name="Brettin T."/>
            <person name="Bruce D."/>
            <person name="Madsen E.L."/>
        </authorList>
    </citation>
    <scope>NUCLEOTIDE SEQUENCE [LARGE SCALE GENOMIC DNA]</scope>
    <source>
        <strain evidence="7">CJ2</strain>
    </source>
</reference>
<dbReference type="eggNOG" id="COG1609">
    <property type="taxonomic scope" value="Bacteria"/>
</dbReference>
<evidence type="ECO:0000313" key="7">
    <source>
        <dbReference type="Proteomes" id="UP000000644"/>
    </source>
</evidence>
<dbReference type="InterPro" id="IPR010982">
    <property type="entry name" value="Lambda_DNA-bd_dom_sf"/>
</dbReference>
<dbReference type="PROSITE" id="PS50932">
    <property type="entry name" value="HTH_LACI_2"/>
    <property type="match status" value="1"/>
</dbReference>
<dbReference type="Gene3D" id="3.40.50.2300">
    <property type="match status" value="2"/>
</dbReference>
<evidence type="ECO:0000256" key="1">
    <source>
        <dbReference type="ARBA" id="ARBA00023015"/>
    </source>
</evidence>
<dbReference type="Pfam" id="PF00356">
    <property type="entry name" value="LacI"/>
    <property type="match status" value="1"/>
</dbReference>
<dbReference type="SMART" id="SM00354">
    <property type="entry name" value="HTH_LACI"/>
    <property type="match status" value="1"/>
</dbReference>
<keyword evidence="2" id="KW-0238">DNA-binding</keyword>
<dbReference type="InterPro" id="IPR046335">
    <property type="entry name" value="LacI/GalR-like_sensor"/>
</dbReference>
<dbReference type="PANTHER" id="PTHR30146:SF145">
    <property type="entry name" value="RIBOSE OPERON REPRESSOR"/>
    <property type="match status" value="1"/>
</dbReference>
<dbReference type="HOGENOM" id="CLU_037628_6_0_4"/>
<keyword evidence="3" id="KW-0804">Transcription</keyword>
<sequence>MNTQKLPGSTTLTLSMPTPKIKPPPAPPHARATIADVAREAGVSKATVSRFLNHRDTLLTPDIAARVEVAIAALAYSPSPMAQGLKRGRSRLIGLVVADVTNPFSVAVLRGAEKACQQAGYLLMLFNLGNDSRRESEAIKALTAYQVDGFILNTLGGDAGAAAEAARHGKPVVLVDRRHHDMQADFVSIDNVGAVLLGARHLVEAGYRELLFVSEPIKNVSSRMEREAAFRSFVSDAAPDIAGLHGSTFECTDDDSAGLDKALQSLRQRAEGRLSAVISSNAVVTLRVVAAMARLGWRLGADLGLVGFDETEWSPFIGPGLSSIAQPTDELGRLAAGCLIERLKGLDLPPRQILLSGRLVARGSSVPQASPVNLQT</sequence>
<feature type="domain" description="HTH lacI-type" evidence="5">
    <location>
        <begin position="32"/>
        <end position="87"/>
    </location>
</feature>
<keyword evidence="1" id="KW-0805">Transcription regulation</keyword>
<dbReference type="InterPro" id="IPR000843">
    <property type="entry name" value="HTH_LacI"/>
</dbReference>
<name>A1VMC9_POLNA</name>
<dbReference type="SUPFAM" id="SSF47413">
    <property type="entry name" value="lambda repressor-like DNA-binding domains"/>
    <property type="match status" value="1"/>
</dbReference>
<dbReference type="PROSITE" id="PS00356">
    <property type="entry name" value="HTH_LACI_1"/>
    <property type="match status" value="1"/>
</dbReference>
<evidence type="ECO:0000313" key="6">
    <source>
        <dbReference type="EMBL" id="ABM36807.1"/>
    </source>
</evidence>
<dbReference type="CDD" id="cd01392">
    <property type="entry name" value="HTH_LacI"/>
    <property type="match status" value="1"/>
</dbReference>
<dbReference type="Pfam" id="PF13377">
    <property type="entry name" value="Peripla_BP_3"/>
    <property type="match status" value="1"/>
</dbReference>
<proteinExistence type="predicted"/>
<dbReference type="PANTHER" id="PTHR30146">
    <property type="entry name" value="LACI-RELATED TRANSCRIPTIONAL REPRESSOR"/>
    <property type="match status" value="1"/>
</dbReference>
<dbReference type="InterPro" id="IPR028082">
    <property type="entry name" value="Peripla_BP_I"/>
</dbReference>